<dbReference type="InterPro" id="IPR001633">
    <property type="entry name" value="EAL_dom"/>
</dbReference>
<dbReference type="SUPFAM" id="SSF141868">
    <property type="entry name" value="EAL domain-like"/>
    <property type="match status" value="1"/>
</dbReference>
<evidence type="ECO:0000256" key="1">
    <source>
        <dbReference type="ARBA" id="ARBA00004651"/>
    </source>
</evidence>
<dbReference type="SMART" id="SM00052">
    <property type="entry name" value="EAL"/>
    <property type="match status" value="1"/>
</dbReference>
<keyword evidence="5 9" id="KW-0812">Transmembrane</keyword>
<keyword evidence="12" id="KW-0808">Transferase</keyword>
<keyword evidence="3" id="KW-1003">Cell membrane</keyword>
<dbReference type="Pfam" id="PF02378">
    <property type="entry name" value="PTS_EIIC"/>
    <property type="match status" value="1"/>
</dbReference>
<proteinExistence type="predicted"/>
<reference evidence="12 13" key="1">
    <citation type="submission" date="2017-11" db="EMBL/GenBank/DDBJ databases">
        <title>Understudied soil microbes with underappreciated capabilities: Untangling the Clostridium saccharolyticum group.</title>
        <authorList>
            <person name="Leschine S."/>
        </authorList>
    </citation>
    <scope>NUCLEOTIDE SEQUENCE [LARGE SCALE GENOMIC DNA]</scope>
    <source>
        <strain evidence="12 13">18A</strain>
    </source>
</reference>
<keyword evidence="2" id="KW-0813">Transport</keyword>
<evidence type="ECO:0000256" key="9">
    <source>
        <dbReference type="SAM" id="Phobius"/>
    </source>
</evidence>
<organism evidence="12 13">
    <name type="scientific">[Clostridium] celerecrescens 18A</name>
    <dbReference type="NCBI Taxonomy" id="1286362"/>
    <lineage>
        <taxon>Bacteria</taxon>
        <taxon>Bacillati</taxon>
        <taxon>Bacillota</taxon>
        <taxon>Clostridia</taxon>
        <taxon>Lachnospirales</taxon>
        <taxon>Lachnospiraceae</taxon>
        <taxon>Lacrimispora</taxon>
    </lineage>
</organism>
<dbReference type="RefSeq" id="WP_100305658.1">
    <property type="nucleotide sequence ID" value="NZ_PGET01000001.1"/>
</dbReference>
<dbReference type="PROSITE" id="PS51105">
    <property type="entry name" value="PTS_EIIC_TYPE_3"/>
    <property type="match status" value="1"/>
</dbReference>
<feature type="transmembrane region" description="Helical" evidence="9">
    <location>
        <begin position="330"/>
        <end position="353"/>
    </location>
</feature>
<dbReference type="GO" id="GO:0008982">
    <property type="term" value="F:protein-N(PI)-phosphohistidine-sugar phosphotransferase activity"/>
    <property type="evidence" value="ECO:0007669"/>
    <property type="project" value="InterPro"/>
</dbReference>
<evidence type="ECO:0000259" key="11">
    <source>
        <dbReference type="PROSITE" id="PS51105"/>
    </source>
</evidence>
<protein>
    <submittedName>
        <fullName evidence="12">Lactose/cellobiose-specific phosphotransferase system IIC component</fullName>
    </submittedName>
</protein>
<comment type="subcellular location">
    <subcellularLocation>
        <location evidence="1">Cell membrane</location>
        <topology evidence="1">Multi-pass membrane protein</topology>
    </subcellularLocation>
</comment>
<feature type="domain" description="EAL" evidence="10">
    <location>
        <begin position="441"/>
        <end position="696"/>
    </location>
</feature>
<dbReference type="Proteomes" id="UP000231092">
    <property type="component" value="Unassembled WGS sequence"/>
</dbReference>
<evidence type="ECO:0000256" key="3">
    <source>
        <dbReference type="ARBA" id="ARBA00022475"/>
    </source>
</evidence>
<feature type="transmembrane region" description="Helical" evidence="9">
    <location>
        <begin position="99"/>
        <end position="117"/>
    </location>
</feature>
<feature type="transmembrane region" description="Helical" evidence="9">
    <location>
        <begin position="365"/>
        <end position="396"/>
    </location>
</feature>
<evidence type="ECO:0000256" key="4">
    <source>
        <dbReference type="ARBA" id="ARBA00022597"/>
    </source>
</evidence>
<evidence type="ECO:0000313" key="13">
    <source>
        <dbReference type="Proteomes" id="UP000231092"/>
    </source>
</evidence>
<feature type="transmembrane region" description="Helical" evidence="9">
    <location>
        <begin position="272"/>
        <end position="291"/>
    </location>
</feature>
<dbReference type="InterPro" id="IPR003352">
    <property type="entry name" value="PTS_EIIC"/>
</dbReference>
<dbReference type="AlphaFoldDB" id="A0A2M8Z748"/>
<feature type="transmembrane region" description="Helical" evidence="9">
    <location>
        <begin position="137"/>
        <end position="158"/>
    </location>
</feature>
<dbReference type="Gene3D" id="3.20.20.450">
    <property type="entry name" value="EAL domain"/>
    <property type="match status" value="1"/>
</dbReference>
<dbReference type="OrthoDB" id="1641940at2"/>
<gene>
    <name evidence="12" type="ORF">H171_2790</name>
</gene>
<keyword evidence="4" id="KW-0762">Sugar transport</keyword>
<evidence type="ECO:0000313" key="12">
    <source>
        <dbReference type="EMBL" id="PJJ29251.1"/>
    </source>
</evidence>
<keyword evidence="7 9" id="KW-0472">Membrane</keyword>
<dbReference type="GO" id="GO:0005886">
    <property type="term" value="C:plasma membrane"/>
    <property type="evidence" value="ECO:0007669"/>
    <property type="project" value="UniProtKB-SubCell"/>
</dbReference>
<dbReference type="InterPro" id="IPR035919">
    <property type="entry name" value="EAL_sf"/>
</dbReference>
<accession>A0A2M8Z748</accession>
<comment type="caution">
    <text evidence="12">The sequence shown here is derived from an EMBL/GenBank/DDBJ whole genome shotgun (WGS) entry which is preliminary data.</text>
</comment>
<dbReference type="PROSITE" id="PS50883">
    <property type="entry name" value="EAL"/>
    <property type="match status" value="1"/>
</dbReference>
<dbReference type="PANTHER" id="PTHR33989">
    <property type="match status" value="1"/>
</dbReference>
<dbReference type="PANTHER" id="PTHR33989:SF4">
    <property type="entry name" value="PTS SYSTEM N,N'-DIACETYLCHITOBIOSE-SPECIFIC EIIC COMPONENT"/>
    <property type="match status" value="1"/>
</dbReference>
<evidence type="ECO:0000256" key="5">
    <source>
        <dbReference type="ARBA" id="ARBA00022692"/>
    </source>
</evidence>
<feature type="transmembrane region" description="Helical" evidence="9">
    <location>
        <begin position="65"/>
        <end position="87"/>
    </location>
</feature>
<keyword evidence="6 9" id="KW-1133">Transmembrane helix</keyword>
<dbReference type="Pfam" id="PF00563">
    <property type="entry name" value="EAL"/>
    <property type="match status" value="1"/>
</dbReference>
<evidence type="ECO:0000259" key="10">
    <source>
        <dbReference type="PROSITE" id="PS50883"/>
    </source>
</evidence>
<name>A0A2M8Z748_9FIRM</name>
<evidence type="ECO:0000256" key="7">
    <source>
        <dbReference type="ARBA" id="ARBA00023136"/>
    </source>
</evidence>
<dbReference type="EMBL" id="PGET01000001">
    <property type="protein sequence ID" value="PJJ29251.1"/>
    <property type="molecule type" value="Genomic_DNA"/>
</dbReference>
<evidence type="ECO:0000256" key="8">
    <source>
        <dbReference type="SAM" id="MobiDB-lite"/>
    </source>
</evidence>
<dbReference type="CDD" id="cd01948">
    <property type="entry name" value="EAL"/>
    <property type="match status" value="1"/>
</dbReference>
<feature type="region of interest" description="Disordered" evidence="8">
    <location>
        <begin position="697"/>
        <end position="726"/>
    </location>
</feature>
<feature type="domain" description="PTS EIIC type-3" evidence="11">
    <location>
        <begin position="1"/>
        <end position="396"/>
    </location>
</feature>
<feature type="transmembrane region" description="Helical" evidence="9">
    <location>
        <begin position="179"/>
        <end position="199"/>
    </location>
</feature>
<dbReference type="InterPro" id="IPR051088">
    <property type="entry name" value="PTS_Sugar-EIIC/EIIB"/>
</dbReference>
<evidence type="ECO:0000256" key="6">
    <source>
        <dbReference type="ARBA" id="ARBA00022989"/>
    </source>
</evidence>
<evidence type="ECO:0000256" key="2">
    <source>
        <dbReference type="ARBA" id="ARBA00022448"/>
    </source>
</evidence>
<dbReference type="GO" id="GO:0009401">
    <property type="term" value="P:phosphoenolpyruvate-dependent sugar phosphotransferase system"/>
    <property type="evidence" value="ECO:0007669"/>
    <property type="project" value="InterPro"/>
</dbReference>
<feature type="transmembrane region" description="Helical" evidence="9">
    <location>
        <begin position="24"/>
        <end position="45"/>
    </location>
</feature>
<feature type="transmembrane region" description="Helical" evidence="9">
    <location>
        <begin position="219"/>
        <end position="236"/>
    </location>
</feature>
<dbReference type="InterPro" id="IPR004501">
    <property type="entry name" value="PTS_EIIC_3"/>
</dbReference>
<dbReference type="NCBIfam" id="TIGR00410">
    <property type="entry name" value="lacE"/>
    <property type="match status" value="1"/>
</dbReference>
<sequence>MQEFDILISKLANKQMIRVLRRGLLYLMPFVLIGSIVLAMLNLPIPAYQSFMSYIFGEGWWEIGLLIYEGTLQIMAIITVITVSQAIASEKEFIKSGEVSTTVLQAVALIAFIIWMKNSDGIVISTANAGSSGMFEAIIISFLACDLYCFFYKLQVCIRSKNLINYHGSTMTREAFRSVFPALLTVFTFSMGKVMLNLIGLGNNQILHKINDMWLSGENFFSAVIVILITHILWFFGIHGGNVIMDAVPVAASSVSSAMGEAIFNKEFFDTYVYLGGAGATFGLLIALLLVGKNSGETRLAKISVLPGLFNINEIMIFGLPIIFNPYFLAPFVLAPVFLCLNAWISVSVGWVPPVTQAVKWTTPIFLSGYLSTGSVVGAVMQAVNLVLAVLIYIPFVRMQEKHQQSARIEVFRGLANEIKYIQERQVKTILNRHDETGSLARALAAEIREGFKSQTQTLHMEYQPKVNYKGQIVGAEALLRWNHPVYGYVSPIVILNICDEANLTNELGQWIMNHSFSDMKRWHEQGFKVPLSVNLSPRQLKEDGSLVRSVQDCISQLGIEPQYMELELTENATIDATDAICNKLGQITAMGLNLSIDDFGMGHSSLLYICDFYANVIKLDASLVGLITSDEQRRQIIKSILSLCEQLHVKAVAEGVETKEQVEMLHELGCECYQGFYYSRSLNYDSFLEYMSRHGTAEEEKQKSRPESDGKVSHWEDTECRNSGE</sequence>
<feature type="transmembrane region" description="Helical" evidence="9">
    <location>
        <begin position="303"/>
        <end position="324"/>
    </location>
</feature>